<dbReference type="Proteomes" id="UP000242144">
    <property type="component" value="Unassembled WGS sequence"/>
</dbReference>
<dbReference type="RefSeq" id="WP_037572022.1">
    <property type="nucleotide sequence ID" value="NZ_JAHSUN010000017.1"/>
</dbReference>
<protein>
    <submittedName>
        <fullName evidence="1">Uncharacterized protein</fullName>
    </submittedName>
</protein>
<sequence>MIKRFKYVSDKQLFKLANQYEKGGTSNLIYVHEFDDGTVETLEVFMADSHTEYFNSVDEMYEWFADSKPFVKDVLDGRQATLF</sequence>
<proteinExistence type="predicted"/>
<gene>
    <name evidence="1" type="ORF">BU638_08445</name>
    <name evidence="2" type="ORF">BU676_10355</name>
</gene>
<reference evidence="1" key="2">
    <citation type="submission" date="2018-03" db="EMBL/GenBank/DDBJ databases">
        <authorList>
            <person name="Naushad S."/>
        </authorList>
    </citation>
    <scope>NUCLEOTIDE SEQUENCE</scope>
    <source>
        <strain evidence="1">SNUC 105</strain>
        <strain evidence="2">SNUC 1363</strain>
    </source>
</reference>
<evidence type="ECO:0000313" key="3">
    <source>
        <dbReference type="Proteomes" id="UP000242008"/>
    </source>
</evidence>
<organism evidence="1 4">
    <name type="scientific">Staphylococcus chromogenes</name>
    <name type="common">Staphylococcus hyicus subsp. chromogenes</name>
    <dbReference type="NCBI Taxonomy" id="46126"/>
    <lineage>
        <taxon>Bacteria</taxon>
        <taxon>Bacillati</taxon>
        <taxon>Bacillota</taxon>
        <taxon>Bacilli</taxon>
        <taxon>Bacillales</taxon>
        <taxon>Staphylococcaceae</taxon>
        <taxon>Staphylococcus</taxon>
    </lineage>
</organism>
<dbReference type="EMBL" id="PZAO01000030">
    <property type="protein sequence ID" value="PTG68380.1"/>
    <property type="molecule type" value="Genomic_DNA"/>
</dbReference>
<evidence type="ECO:0000313" key="1">
    <source>
        <dbReference type="EMBL" id="PTG26595.1"/>
    </source>
</evidence>
<dbReference type="AlphaFoldDB" id="A0AAX0ZE51"/>
<accession>A0AAX0ZE51</accession>
<evidence type="ECO:0000313" key="2">
    <source>
        <dbReference type="EMBL" id="PTG68380.1"/>
    </source>
</evidence>
<comment type="caution">
    <text evidence="1">The sequence shown here is derived from an EMBL/GenBank/DDBJ whole genome shotgun (WGS) entry which is preliminary data.</text>
</comment>
<dbReference type="Proteomes" id="UP000242008">
    <property type="component" value="Unassembled WGS sequence"/>
</dbReference>
<reference evidence="3 4" key="1">
    <citation type="journal article" date="2016" name="Front. Microbiol.">
        <title>Comprehensive Phylogenetic Analysis of Bovine Non-aureus Staphylococci Species Based on Whole-Genome Sequencing.</title>
        <authorList>
            <person name="Naushad S."/>
            <person name="Barkema H.W."/>
            <person name="Luby C."/>
            <person name="Condas L.A."/>
            <person name="Nobrega D.B."/>
            <person name="Carson D.A."/>
            <person name="De Buck J."/>
        </authorList>
    </citation>
    <scope>NUCLEOTIDE SEQUENCE [LARGE SCALE GENOMIC DNA]</scope>
    <source>
        <strain evidence="1 4">SNUC 105</strain>
        <strain evidence="2 3">SNUC 1363</strain>
    </source>
</reference>
<evidence type="ECO:0000313" key="4">
    <source>
        <dbReference type="Proteomes" id="UP000242144"/>
    </source>
</evidence>
<dbReference type="EMBL" id="PZCM01000010">
    <property type="protein sequence ID" value="PTG26595.1"/>
    <property type="molecule type" value="Genomic_DNA"/>
</dbReference>
<name>A0AAX0ZE51_STACR</name>
<keyword evidence="3" id="KW-1185">Reference proteome</keyword>